<dbReference type="InterPro" id="IPR001736">
    <property type="entry name" value="PLipase_D/transphosphatidylase"/>
</dbReference>
<evidence type="ECO:0000256" key="6">
    <source>
        <dbReference type="ARBA" id="ARBA00023098"/>
    </source>
</evidence>
<feature type="chain" id="PRO_5015143790" description="phospholipase D" evidence="8">
    <location>
        <begin position="49"/>
        <end position="425"/>
    </location>
</feature>
<dbReference type="InterPro" id="IPR025202">
    <property type="entry name" value="PLD-like_dom"/>
</dbReference>
<evidence type="ECO:0000256" key="4">
    <source>
        <dbReference type="ARBA" id="ARBA00022801"/>
    </source>
</evidence>
<feature type="region of interest" description="Disordered" evidence="7">
    <location>
        <begin position="229"/>
        <end position="254"/>
    </location>
</feature>
<evidence type="ECO:0000313" key="10">
    <source>
        <dbReference type="EMBL" id="PSK93731.1"/>
    </source>
</evidence>
<comment type="caution">
    <text evidence="10">The sequence shown here is derived from an EMBL/GenBank/DDBJ whole genome shotgun (WGS) entry which is preliminary data.</text>
</comment>
<feature type="compositionally biased region" description="Polar residues" evidence="7">
    <location>
        <begin position="236"/>
        <end position="247"/>
    </location>
</feature>
<keyword evidence="8" id="KW-0732">Signal</keyword>
<comment type="similarity">
    <text evidence="2">Belongs to the phospholipase D family.</text>
</comment>
<feature type="signal peptide" evidence="8">
    <location>
        <begin position="1"/>
        <end position="48"/>
    </location>
</feature>
<dbReference type="GO" id="GO:0004630">
    <property type="term" value="F:phospholipase D activity"/>
    <property type="evidence" value="ECO:0007669"/>
    <property type="project" value="UniProtKB-EC"/>
</dbReference>
<evidence type="ECO:0000256" key="7">
    <source>
        <dbReference type="SAM" id="MobiDB-lite"/>
    </source>
</evidence>
<evidence type="ECO:0000256" key="8">
    <source>
        <dbReference type="SAM" id="SignalP"/>
    </source>
</evidence>
<evidence type="ECO:0000256" key="1">
    <source>
        <dbReference type="ARBA" id="ARBA00000798"/>
    </source>
</evidence>
<dbReference type="InterPro" id="IPR051406">
    <property type="entry name" value="PLD_domain"/>
</dbReference>
<evidence type="ECO:0000256" key="5">
    <source>
        <dbReference type="ARBA" id="ARBA00022963"/>
    </source>
</evidence>
<name>A0A2P8D973_9ACTN</name>
<dbReference type="Pfam" id="PF13091">
    <property type="entry name" value="PLDc_2"/>
    <property type="match status" value="2"/>
</dbReference>
<dbReference type="GO" id="GO:0016042">
    <property type="term" value="P:lipid catabolic process"/>
    <property type="evidence" value="ECO:0007669"/>
    <property type="project" value="UniProtKB-KW"/>
</dbReference>
<dbReference type="AlphaFoldDB" id="A0A2P8D973"/>
<dbReference type="GO" id="GO:0016891">
    <property type="term" value="F:RNA endonuclease activity producing 5'-phosphomonoesters, hydrolytic mechanism"/>
    <property type="evidence" value="ECO:0007669"/>
    <property type="project" value="TreeGrafter"/>
</dbReference>
<keyword evidence="11" id="KW-1185">Reference proteome</keyword>
<evidence type="ECO:0000313" key="11">
    <source>
        <dbReference type="Proteomes" id="UP000240542"/>
    </source>
</evidence>
<keyword evidence="4" id="KW-0378">Hydrolase</keyword>
<feature type="domain" description="PLD phosphodiesterase" evidence="9">
    <location>
        <begin position="156"/>
        <end position="188"/>
    </location>
</feature>
<dbReference type="Proteomes" id="UP000240542">
    <property type="component" value="Unassembled WGS sequence"/>
</dbReference>
<dbReference type="GO" id="GO:0006793">
    <property type="term" value="P:phosphorus metabolic process"/>
    <property type="evidence" value="ECO:0007669"/>
    <property type="project" value="UniProtKB-ARBA"/>
</dbReference>
<evidence type="ECO:0000259" key="9">
    <source>
        <dbReference type="PROSITE" id="PS50035"/>
    </source>
</evidence>
<reference evidence="10 11" key="1">
    <citation type="submission" date="2018-03" db="EMBL/GenBank/DDBJ databases">
        <title>Genomic Encyclopedia of Archaeal and Bacterial Type Strains, Phase II (KMG-II): from individual species to whole genera.</title>
        <authorList>
            <person name="Goeker M."/>
        </authorList>
    </citation>
    <scope>NUCLEOTIDE SEQUENCE [LARGE SCALE GENOMIC DNA]</scope>
    <source>
        <strain evidence="10 11">DSM 45312</strain>
    </source>
</reference>
<keyword evidence="6" id="KW-0443">Lipid metabolism</keyword>
<proteinExistence type="inferred from homology"/>
<evidence type="ECO:0000256" key="2">
    <source>
        <dbReference type="ARBA" id="ARBA00008664"/>
    </source>
</evidence>
<gene>
    <name evidence="10" type="ORF">CLV63_116138</name>
</gene>
<dbReference type="SUPFAM" id="SSF56024">
    <property type="entry name" value="Phospholipase D/nuclease"/>
    <property type="match status" value="2"/>
</dbReference>
<dbReference type="Gene3D" id="3.30.870.10">
    <property type="entry name" value="Endonuclease Chain A"/>
    <property type="match status" value="2"/>
</dbReference>
<keyword evidence="5" id="KW-0442">Lipid degradation</keyword>
<organism evidence="10 11">
    <name type="scientific">Murinocardiopsis flavida</name>
    <dbReference type="NCBI Taxonomy" id="645275"/>
    <lineage>
        <taxon>Bacteria</taxon>
        <taxon>Bacillati</taxon>
        <taxon>Actinomycetota</taxon>
        <taxon>Actinomycetes</taxon>
        <taxon>Streptosporangiales</taxon>
        <taxon>Nocardiopsidaceae</taxon>
        <taxon>Murinocardiopsis</taxon>
    </lineage>
</organism>
<comment type="catalytic activity">
    <reaction evidence="1">
        <text>a 1,2-diacyl-sn-glycero-3-phosphocholine + H2O = a 1,2-diacyl-sn-glycero-3-phosphate + choline + H(+)</text>
        <dbReference type="Rhea" id="RHEA:14445"/>
        <dbReference type="ChEBI" id="CHEBI:15354"/>
        <dbReference type="ChEBI" id="CHEBI:15377"/>
        <dbReference type="ChEBI" id="CHEBI:15378"/>
        <dbReference type="ChEBI" id="CHEBI:57643"/>
        <dbReference type="ChEBI" id="CHEBI:58608"/>
        <dbReference type="EC" id="3.1.4.4"/>
    </reaction>
</comment>
<accession>A0A2P8D973</accession>
<dbReference type="EMBL" id="PYGA01000016">
    <property type="protein sequence ID" value="PSK93731.1"/>
    <property type="molecule type" value="Genomic_DNA"/>
</dbReference>
<sequence length="425" mass="45377">MRMTERHRAAAAAPADRGRRPRTGAAAFGVLAAAALAAGLAGPPPAAAAPQDAAAPNEATFNTPGGDQIVAHLEELIRSAPAGATVQTAQYRMRDERITDALAAAAERDVHVQVLVDADTVDDPAYTALKGALEQTGDPKSWAKSCDTAGKGACNGTNAMHNKFLLLSQAGEENDVVATGSANLSGATMGGTGGWNSYYTDYGNTGLYERFTGYFADLAKVADGDAKRDPDYYDTNPPQITGDTKSYFSPREDGTGDDTYYNSLKSVDCKAQPTEIRVGMWTITRTGISDKLNELARQGCTVDIVASQINDKACKALTASTPSRMSVRGFTDPEKNGIHQKNMTIRGHYLDNDTEVVFTGSHNWNYLSRRNNDENVVRIMNNGTVFASFLANFDAVQKAATVPIEDSGDCDKIVAPTRTAEREAE</sequence>
<feature type="region of interest" description="Disordered" evidence="7">
    <location>
        <begin position="41"/>
        <end position="63"/>
    </location>
</feature>
<dbReference type="PANTHER" id="PTHR43856">
    <property type="entry name" value="CARDIOLIPIN HYDROLASE"/>
    <property type="match status" value="1"/>
</dbReference>
<dbReference type="PANTHER" id="PTHR43856:SF1">
    <property type="entry name" value="MITOCHONDRIAL CARDIOLIPIN HYDROLASE"/>
    <property type="match status" value="1"/>
</dbReference>
<dbReference type="PROSITE" id="PS50035">
    <property type="entry name" value="PLD"/>
    <property type="match status" value="1"/>
</dbReference>
<evidence type="ECO:0000256" key="3">
    <source>
        <dbReference type="ARBA" id="ARBA00012027"/>
    </source>
</evidence>
<protein>
    <recommendedName>
        <fullName evidence="3">phospholipase D</fullName>
        <ecNumber evidence="3">3.1.4.4</ecNumber>
    </recommendedName>
</protein>
<dbReference type="EC" id="3.1.4.4" evidence="3"/>
<feature type="region of interest" description="Disordered" evidence="7">
    <location>
        <begin position="1"/>
        <end position="21"/>
    </location>
</feature>